<dbReference type="OrthoDB" id="672028at2"/>
<proteinExistence type="predicted"/>
<evidence type="ECO:0000313" key="2">
    <source>
        <dbReference type="Proteomes" id="UP000199632"/>
    </source>
</evidence>
<dbReference type="STRING" id="137265.SAMN05421684_2121"/>
<name>A0A1H3NJN8_9ACTN</name>
<keyword evidence="2" id="KW-1185">Reference proteome</keyword>
<accession>A0A1H3NJN8</accession>
<reference evidence="2" key="1">
    <citation type="submission" date="2016-10" db="EMBL/GenBank/DDBJ databases">
        <authorList>
            <person name="Varghese N."/>
            <person name="Submissions S."/>
        </authorList>
    </citation>
    <scope>NUCLEOTIDE SEQUENCE [LARGE SCALE GENOMIC DNA]</scope>
    <source>
        <strain evidence="2">DSM 44718</strain>
    </source>
</reference>
<protein>
    <recommendedName>
        <fullName evidence="3">SMI1/KNR4 family protein</fullName>
    </recommendedName>
</protein>
<evidence type="ECO:0008006" key="3">
    <source>
        <dbReference type="Google" id="ProtNLM"/>
    </source>
</evidence>
<sequence>MDRLIAAASPPLSDADPTFDVPGADGLSALLARKNGFYAFESALHVYPAAPVGVPGRSLAEWNAPDLWKAAYGELAPVGICFAEDIFGGQFVLAVDGTVDRFDHETGRQTRAATSVAEWVALVLADYNYQTGYSAGHEWQIAHGALRVGHRLTARIPFVVGGEFAAGNLVEVDAAAAMNYWGGFARRVAGVPDGAELSWDVSVVDTLTSPRTVSG</sequence>
<dbReference type="RefSeq" id="WP_090789679.1">
    <property type="nucleotide sequence ID" value="NZ_BOND01000026.1"/>
</dbReference>
<evidence type="ECO:0000313" key="1">
    <source>
        <dbReference type="EMBL" id="SDY89147.1"/>
    </source>
</evidence>
<organism evidence="1 2">
    <name type="scientific">Asanoa ishikariensis</name>
    <dbReference type="NCBI Taxonomy" id="137265"/>
    <lineage>
        <taxon>Bacteria</taxon>
        <taxon>Bacillati</taxon>
        <taxon>Actinomycetota</taxon>
        <taxon>Actinomycetes</taxon>
        <taxon>Micromonosporales</taxon>
        <taxon>Micromonosporaceae</taxon>
        <taxon>Asanoa</taxon>
    </lineage>
</organism>
<dbReference type="AlphaFoldDB" id="A0A1H3NJN8"/>
<gene>
    <name evidence="1" type="ORF">SAMN05421684_2121</name>
</gene>
<dbReference type="Proteomes" id="UP000199632">
    <property type="component" value="Unassembled WGS sequence"/>
</dbReference>
<dbReference type="EMBL" id="FNQB01000001">
    <property type="protein sequence ID" value="SDY89147.1"/>
    <property type="molecule type" value="Genomic_DNA"/>
</dbReference>